<dbReference type="RefSeq" id="WP_022561173.1">
    <property type="nucleotide sequence ID" value="NZ_LK391965.1"/>
</dbReference>
<dbReference type="PANTHER" id="PTHR43072">
    <property type="entry name" value="N-ACETYLTRANSFERASE"/>
    <property type="match status" value="1"/>
</dbReference>
<dbReference type="Proteomes" id="UP000018211">
    <property type="component" value="Unassembled WGS sequence"/>
</dbReference>
<dbReference type="Pfam" id="PF13420">
    <property type="entry name" value="Acetyltransf_4"/>
    <property type="match status" value="1"/>
</dbReference>
<dbReference type="GO" id="GO:0102971">
    <property type="term" value="F:phosphinothricin N-acetyltransferase activity"/>
    <property type="evidence" value="ECO:0007669"/>
    <property type="project" value="UniProtKB-EC"/>
</dbReference>
<keyword evidence="1 4" id="KW-0808">Transferase</keyword>
<evidence type="ECO:0000256" key="1">
    <source>
        <dbReference type="ARBA" id="ARBA00022679"/>
    </source>
</evidence>
<evidence type="ECO:0000313" key="5">
    <source>
        <dbReference type="Proteomes" id="UP000018211"/>
    </source>
</evidence>
<dbReference type="InterPro" id="IPR016181">
    <property type="entry name" value="Acyl_CoA_acyltransferase"/>
</dbReference>
<dbReference type="SUPFAM" id="SSF55729">
    <property type="entry name" value="Acyl-CoA N-acyltransferases (Nat)"/>
    <property type="match status" value="1"/>
</dbReference>
<organism evidence="4 5">
    <name type="scientific">Vibrio nigripulchritudo SOn1</name>
    <dbReference type="NCBI Taxonomy" id="1238450"/>
    <lineage>
        <taxon>Bacteria</taxon>
        <taxon>Pseudomonadati</taxon>
        <taxon>Pseudomonadota</taxon>
        <taxon>Gammaproteobacteria</taxon>
        <taxon>Vibrionales</taxon>
        <taxon>Vibrionaceae</taxon>
        <taxon>Vibrio</taxon>
    </lineage>
</organism>
<evidence type="ECO:0000313" key="4">
    <source>
        <dbReference type="EMBL" id="CCO45525.1"/>
    </source>
</evidence>
<comment type="caution">
    <text evidence="4">The sequence shown here is derived from an EMBL/GenBank/DDBJ whole genome shotgun (WGS) entry which is preliminary data.</text>
</comment>
<sequence>MEIRYIESQDIEAITNIYNYFIANSTATFEERSISPDEMNSRVGKVQGQGLPWIVILDSERVVGYAYAGLWHARSAYRFTTESTIYVSPNASGRGVGKKLYSHLISILKARGMQSVIGVVSLPNASSVALHKSLGFTQVGEFKKVGTKFGDWIDVSYWQLDLKK</sequence>
<accession>A0AAV2VLL9</accession>
<gene>
    <name evidence="4" type="ORF">VIBNISOn1_1520035</name>
</gene>
<feature type="domain" description="N-acetyltransferase" evidence="3">
    <location>
        <begin position="1"/>
        <end position="163"/>
    </location>
</feature>
<dbReference type="PROSITE" id="PS51186">
    <property type="entry name" value="GNAT"/>
    <property type="match status" value="1"/>
</dbReference>
<dbReference type="EC" id="2.3.1.183" evidence="4"/>
<dbReference type="Gene3D" id="3.40.630.30">
    <property type="match status" value="1"/>
</dbReference>
<reference evidence="4 5" key="1">
    <citation type="journal article" date="2013" name="ISME J.">
        <title>Comparative genomics of pathogenic lineages of Vibrio nigripulchritudo identifies virulence-associated traits.</title>
        <authorList>
            <person name="Goudenege D."/>
            <person name="Labreuche Y."/>
            <person name="Krin E."/>
            <person name="Ansquer D."/>
            <person name="Mangenot S."/>
            <person name="Calteau A."/>
            <person name="Medigue C."/>
            <person name="Mazel D."/>
            <person name="Polz M.F."/>
            <person name="Le Roux F."/>
        </authorList>
    </citation>
    <scope>NUCLEOTIDE SEQUENCE [LARGE SCALE GENOMIC DNA]</scope>
    <source>
        <strain evidence="4 5">SOn1</strain>
    </source>
</reference>
<keyword evidence="2 4" id="KW-0012">Acyltransferase</keyword>
<evidence type="ECO:0000256" key="2">
    <source>
        <dbReference type="ARBA" id="ARBA00023315"/>
    </source>
</evidence>
<evidence type="ECO:0000259" key="3">
    <source>
        <dbReference type="PROSITE" id="PS51186"/>
    </source>
</evidence>
<proteinExistence type="predicted"/>
<name>A0AAV2VLL9_9VIBR</name>
<dbReference type="CDD" id="cd04301">
    <property type="entry name" value="NAT_SF"/>
    <property type="match status" value="1"/>
</dbReference>
<dbReference type="InterPro" id="IPR000182">
    <property type="entry name" value="GNAT_dom"/>
</dbReference>
<protein>
    <submittedName>
        <fullName evidence="4">Phosphinothricin N-acetyltransferase</fullName>
        <ecNumber evidence="4">2.3.1.183</ecNumber>
    </submittedName>
</protein>
<dbReference type="EMBL" id="CAOF01000060">
    <property type="protein sequence ID" value="CCO45525.1"/>
    <property type="molecule type" value="Genomic_DNA"/>
</dbReference>
<dbReference type="AlphaFoldDB" id="A0AAV2VLL9"/>
<dbReference type="PANTHER" id="PTHR43072:SF23">
    <property type="entry name" value="UPF0039 PROTEIN C11D3.02C"/>
    <property type="match status" value="1"/>
</dbReference>